<proteinExistence type="predicted"/>
<protein>
    <submittedName>
        <fullName evidence="1">Gp45.2 hypothetical phage protein</fullName>
    </submittedName>
</protein>
<organism evidence="1 2">
    <name type="scientific">Acinetobacter phage 133</name>
    <dbReference type="NCBI Taxonomy" id="2919552"/>
    <lineage>
        <taxon>Viruses</taxon>
        <taxon>Duplodnaviria</taxon>
        <taxon>Heunggongvirae</taxon>
        <taxon>Uroviricota</taxon>
        <taxon>Caudoviricetes</taxon>
        <taxon>Pantevenvirales</taxon>
        <taxon>Straboviridae</taxon>
        <taxon>Tevenvirinae</taxon>
        <taxon>Centumtrigintavirus</taxon>
        <taxon>Centumtrigintavirus cv133</taxon>
        <taxon>Acinetobacter virus 133</taxon>
    </lineage>
</organism>
<evidence type="ECO:0000313" key="1">
    <source>
        <dbReference type="EMBL" id="AAT38510.1"/>
    </source>
</evidence>
<name>Q6J2Q3_9CAUD</name>
<reference evidence="1 2" key="1">
    <citation type="journal article" date="2010" name="Virol. J.">
        <title>Genomes of the T4-related bacteriophages as windows on microbial genome evolution.</title>
        <authorList>
            <person name="Petrov V.M."/>
            <person name="Ratnayaka S."/>
            <person name="Nolan J.M."/>
            <person name="Miller E.S."/>
            <person name="Karam J.D."/>
        </authorList>
    </citation>
    <scope>NUCLEOTIDE SEQUENCE [LARGE SCALE GENOMIC DNA]</scope>
    <source>
        <strain evidence="1">Acj133</strain>
    </source>
</reference>
<dbReference type="Pfam" id="PF17470">
    <property type="entry name" value="Gp45_2"/>
    <property type="match status" value="1"/>
</dbReference>
<accession>Q6J2Q3</accession>
<dbReference type="InterPro" id="IPR035342">
    <property type="entry name" value="Gp45.2"/>
</dbReference>
<sequence length="59" mass="7263">MLEINELECYPEVKQYTLICLYNNEEFRVTDAMLRERFKNEDELARIRSGRHELWLLVE</sequence>
<dbReference type="EMBL" id="HM114315">
    <property type="protein sequence ID" value="AAT38510.1"/>
    <property type="molecule type" value="Genomic_DNA"/>
</dbReference>
<dbReference type="KEGG" id="vg:10323081"/>
<gene>
    <name evidence="1" type="primary">45.2</name>
    <name evidence="1" type="ORF">Acj133p094</name>
</gene>
<dbReference type="GeneID" id="10323081"/>
<dbReference type="Proteomes" id="UP000000330">
    <property type="component" value="Segment"/>
</dbReference>
<evidence type="ECO:0000313" key="2">
    <source>
        <dbReference type="Proteomes" id="UP000000330"/>
    </source>
</evidence>
<dbReference type="RefSeq" id="YP_004300675.1">
    <property type="nucleotide sequence ID" value="NC_015250.1"/>
</dbReference>
<keyword evidence="2" id="KW-1185">Reference proteome</keyword>